<comment type="caution">
    <text evidence="2">The sequence shown here is derived from an EMBL/GenBank/DDBJ whole genome shotgun (WGS) entry which is preliminary data.</text>
</comment>
<protein>
    <recommendedName>
        <fullName evidence="1">Peptidase M1 membrane alanine aminopeptidase domain-containing protein</fullName>
    </recommendedName>
</protein>
<feature type="domain" description="Peptidase M1 membrane alanine aminopeptidase" evidence="1">
    <location>
        <begin position="342"/>
        <end position="536"/>
    </location>
</feature>
<keyword evidence="3" id="KW-1185">Reference proteome</keyword>
<dbReference type="Pfam" id="PF01433">
    <property type="entry name" value="Peptidase_M1"/>
    <property type="match status" value="1"/>
</dbReference>
<dbReference type="InterPro" id="IPR027268">
    <property type="entry name" value="Peptidase_M4/M1_CTD_sf"/>
</dbReference>
<dbReference type="SUPFAM" id="SSF55486">
    <property type="entry name" value="Metalloproteases ('zincins'), catalytic domain"/>
    <property type="match status" value="1"/>
</dbReference>
<dbReference type="InterPro" id="IPR050344">
    <property type="entry name" value="Peptidase_M1_aminopeptidases"/>
</dbReference>
<dbReference type="PANTHER" id="PTHR11533:SF174">
    <property type="entry name" value="PUROMYCIN-SENSITIVE AMINOPEPTIDASE-RELATED"/>
    <property type="match status" value="1"/>
</dbReference>
<dbReference type="Proteomes" id="UP001519287">
    <property type="component" value="Unassembled WGS sequence"/>
</dbReference>
<accession>A0ABS4J541</accession>
<reference evidence="2 3" key="1">
    <citation type="submission" date="2021-03" db="EMBL/GenBank/DDBJ databases">
        <title>Genomic Encyclopedia of Type Strains, Phase IV (KMG-IV): sequencing the most valuable type-strain genomes for metagenomic binning, comparative biology and taxonomic classification.</title>
        <authorList>
            <person name="Goeker M."/>
        </authorList>
    </citation>
    <scope>NUCLEOTIDE SEQUENCE [LARGE SCALE GENOMIC DNA]</scope>
    <source>
        <strain evidence="2 3">DSM 26048</strain>
    </source>
</reference>
<evidence type="ECO:0000259" key="1">
    <source>
        <dbReference type="Pfam" id="PF01433"/>
    </source>
</evidence>
<dbReference type="CDD" id="cd09604">
    <property type="entry name" value="M1_APN_like"/>
    <property type="match status" value="1"/>
</dbReference>
<gene>
    <name evidence="2" type="ORF">J2Z66_006598</name>
</gene>
<dbReference type="PANTHER" id="PTHR11533">
    <property type="entry name" value="PROTEASE M1 ZINC METALLOPROTEASE"/>
    <property type="match status" value="1"/>
</dbReference>
<organism evidence="2 3">
    <name type="scientific">Paenibacillus eucommiae</name>
    <dbReference type="NCBI Taxonomy" id="1355755"/>
    <lineage>
        <taxon>Bacteria</taxon>
        <taxon>Bacillati</taxon>
        <taxon>Bacillota</taxon>
        <taxon>Bacilli</taxon>
        <taxon>Bacillales</taxon>
        <taxon>Paenibacillaceae</taxon>
        <taxon>Paenibacillus</taxon>
    </lineage>
</organism>
<dbReference type="InterPro" id="IPR014782">
    <property type="entry name" value="Peptidase_M1_dom"/>
</dbReference>
<dbReference type="Gene3D" id="1.10.390.10">
    <property type="entry name" value="Neutral Protease Domain 2"/>
    <property type="match status" value="1"/>
</dbReference>
<sequence length="663" mass="76154">MMKTMLMQRSVQWILVLLTITFTMSFFQSLLPQRDNLTAPVFLEEPYAPVQDMQPDYTPVTPTHEVFSNRIVEYHMNVEYLPDSKELKGEQIITWKNPGTQPVQELYLHMYPNAFASKKTTFMQESDGKLRQDKATAGSFGGMELLSIKSLDDDDLSQRISYVQPDDGNKEDRTLIKLSLPQPVNPSHKITIKTQFIVKLPEVFARMGYVGDFVMAGQWFPKVAVYEPTGTRGRAAEGWNLHQYHGNSEFYADFGIFDVKIKVPSSYIVAATGFPIKPPSDNGKDKTYHFYADDVHDFAWSASPNFIYVEEPYSTANIPGVKIKLYLDPQHKELKSRYMYAAKKALARYSQWYGSYPYSTLSIVVPPEGGNGAGGMEYPTLITSWGAGDETPDLELERVIVHEIGHQFWYGMVASNEFEEAWLDEGFTSYAEDKVMESVFGVLPNLPVEASYITSPNALQLNAWHYKNHGEYADNVYTRAKLVLKDIERQVGPEQMNRVMRTYFQRWKFKHPTTKDFQNTLEEVTKKKWDEFFTQYVYGKMMVDFSVDVIRTKQVVLNGTKQYESTVFISRRGGTSTTVPIHFRFADGTMLDKSWDGVEASIEYKLTHTVPLDWVKIDPAYTLVLENKHINNYMRTTVDPKWKVRLNLGSVELLKSLIGWVAW</sequence>
<name>A0ABS4J541_9BACL</name>
<dbReference type="EMBL" id="JAGGLB010000029">
    <property type="protein sequence ID" value="MBP1994957.1"/>
    <property type="molecule type" value="Genomic_DNA"/>
</dbReference>
<evidence type="ECO:0000313" key="2">
    <source>
        <dbReference type="EMBL" id="MBP1994957.1"/>
    </source>
</evidence>
<evidence type="ECO:0000313" key="3">
    <source>
        <dbReference type="Proteomes" id="UP001519287"/>
    </source>
</evidence>
<proteinExistence type="predicted"/>